<evidence type="ECO:0000259" key="4">
    <source>
        <dbReference type="PROSITE" id="PS51829"/>
    </source>
</evidence>
<feature type="chain" id="PRO_5016264889" description="P/Homo B domain-containing protein" evidence="3">
    <location>
        <begin position="24"/>
        <end position="980"/>
    </location>
</feature>
<dbReference type="GO" id="GO:0004252">
    <property type="term" value="F:serine-type endopeptidase activity"/>
    <property type="evidence" value="ECO:0007669"/>
    <property type="project" value="InterPro"/>
</dbReference>
<evidence type="ECO:0000256" key="3">
    <source>
        <dbReference type="SAM" id="SignalP"/>
    </source>
</evidence>
<dbReference type="PROSITE" id="PS51829">
    <property type="entry name" value="P_HOMO_B"/>
    <property type="match status" value="1"/>
</dbReference>
<feature type="domain" description="P/Homo B" evidence="4">
    <location>
        <begin position="852"/>
        <end position="980"/>
    </location>
</feature>
<reference evidence="5 6" key="1">
    <citation type="submission" date="2018-05" db="EMBL/GenBank/DDBJ databases">
        <title>Lujinxingia marina gen. nov. sp. nov., a new facultative anaerobic member of the class Deltaproteobacteria, and proposal of Lujinxingaceae fam. nov.</title>
        <authorList>
            <person name="Li C.-M."/>
        </authorList>
    </citation>
    <scope>NUCLEOTIDE SEQUENCE [LARGE SCALE GENOMIC DNA]</scope>
    <source>
        <strain evidence="5 6">B210</strain>
    </source>
</reference>
<dbReference type="AlphaFoldDB" id="A0A328C4F4"/>
<dbReference type="Proteomes" id="UP000249169">
    <property type="component" value="Unassembled WGS sequence"/>
</dbReference>
<dbReference type="Pfam" id="PF01483">
    <property type="entry name" value="P_proprotein"/>
    <property type="match status" value="1"/>
</dbReference>
<comment type="caution">
    <text evidence="5">The sequence shown here is derived from an EMBL/GenBank/DDBJ whole genome shotgun (WGS) entry which is preliminary data.</text>
</comment>
<dbReference type="InterPro" id="IPR002884">
    <property type="entry name" value="P_dom"/>
</dbReference>
<dbReference type="OrthoDB" id="5477731at2"/>
<dbReference type="PROSITE" id="PS51257">
    <property type="entry name" value="PROKAR_LIPOPROTEIN"/>
    <property type="match status" value="1"/>
</dbReference>
<protein>
    <recommendedName>
        <fullName evidence="4">P/Homo B domain-containing protein</fullName>
    </recommendedName>
</protein>
<keyword evidence="6" id="KW-1185">Reference proteome</keyword>
<dbReference type="RefSeq" id="WP_111730807.1">
    <property type="nucleotide sequence ID" value="NZ_QHKO01000008.1"/>
</dbReference>
<name>A0A328C4F4_9DELT</name>
<keyword evidence="2" id="KW-0378">Hydrolase</keyword>
<accession>A0A328C4F4</accession>
<evidence type="ECO:0000256" key="1">
    <source>
        <dbReference type="ARBA" id="ARBA00022670"/>
    </source>
</evidence>
<keyword evidence="3" id="KW-0732">Signal</keyword>
<dbReference type="InterPro" id="IPR008979">
    <property type="entry name" value="Galactose-bd-like_sf"/>
</dbReference>
<sequence length="980" mass="105121">MKRLTPWNLPLSGILALAMVACGGGETETPDPLECGPGTELSGGQCVLTDSTCGEGLTRNDQDQCVPTDELCGENTTYDTASGTCLGPDEIACGEGTVEIDGRCLVDNPLTCGEGTVLANGSCELTEDICGEGTQLEGTGCALMGDVVCQGRTQFDVAQGICVDLGNVECGDDVFEVENRCVSVDTVADNLASSADVVYEEGGENAFTLPEAEASLVFAGVMESDDAGEHAFTLTAEAGDWFELTVFSRGLPSPMAIVTDGDYDRATSSAQTRVAQRTFALPTDGDYTVTIANALNQLNGTANSGDGTWAYVAQINRVTPPEAKPWPGLEEVVSGDLSDLTENLYLVEFPADYNLAMTIDALGADAQAVVDEWATLTEHTDTTALEQGDIFVPERPASDAPVYLLFDQERQTGPATHFVVSSARAVNIPVDETYEFEVVAQPGQMLEISYTTTSPSGFSNTFEISKNGEELARYTNIDPLNNSTSWSTRAKQIYFFAAEGGTYTIAMTNENWSSTFYNVVPVITNIDPTPIPVVGDESFTFSHEEAVEAGTFEFYRLDISTPASFEGFLRTGELVYDEDAEEWIEDENNPGAGDPDVYLIGSDNFLKGEFEETGTFEALEFTLLTPGSYIMAISVYEALTQGYVLELNATERQALVPEEIISETFTLDTYDIIRGSAEFADGESATLRIYNPDDVVIYETEASGNFEFLRLAPGPGDYRVELSNDSEASILRPTYEFEGITDAAFYEVSLGSLDLSTTGAVYSTGDRDYYLLRASQSVLSDMTFAVPSGSGESLSVKIFSKNTGNTLREQVGNLIAFEDVYLSNDLFIVEVKASSALADGYTFNLDFNEVVGVPEVSVSESPNSTIVDNDETGVTRTLTANACLTIESVSVDIDITHGYRGDVVVTLTSPAGTTVYLHNRTGSYNDDIVGSYPDTLTPAGSLDDFIGESGQGDWQLYVADVSSGINGTLNSWGINLTCGI</sequence>
<evidence type="ECO:0000256" key="2">
    <source>
        <dbReference type="ARBA" id="ARBA00022801"/>
    </source>
</evidence>
<evidence type="ECO:0000313" key="6">
    <source>
        <dbReference type="Proteomes" id="UP000249169"/>
    </source>
</evidence>
<dbReference type="Gene3D" id="2.60.120.380">
    <property type="match status" value="1"/>
</dbReference>
<gene>
    <name evidence="5" type="ORF">DL240_15470</name>
</gene>
<feature type="signal peptide" evidence="3">
    <location>
        <begin position="1"/>
        <end position="23"/>
    </location>
</feature>
<proteinExistence type="predicted"/>
<evidence type="ECO:0000313" key="5">
    <source>
        <dbReference type="EMBL" id="RAL20715.1"/>
    </source>
</evidence>
<organism evidence="5 6">
    <name type="scientific">Lujinxingia litoralis</name>
    <dbReference type="NCBI Taxonomy" id="2211119"/>
    <lineage>
        <taxon>Bacteria</taxon>
        <taxon>Deltaproteobacteria</taxon>
        <taxon>Bradymonadales</taxon>
        <taxon>Lujinxingiaceae</taxon>
        <taxon>Lujinxingia</taxon>
    </lineage>
</organism>
<dbReference type="Gene3D" id="2.60.120.260">
    <property type="entry name" value="Galactose-binding domain-like"/>
    <property type="match status" value="1"/>
</dbReference>
<dbReference type="EMBL" id="QHKO01000008">
    <property type="protein sequence ID" value="RAL20715.1"/>
    <property type="molecule type" value="Genomic_DNA"/>
</dbReference>
<keyword evidence="1" id="KW-0645">Protease</keyword>
<dbReference type="GO" id="GO:0006508">
    <property type="term" value="P:proteolysis"/>
    <property type="evidence" value="ECO:0007669"/>
    <property type="project" value="UniProtKB-KW"/>
</dbReference>
<dbReference type="SUPFAM" id="SSF49785">
    <property type="entry name" value="Galactose-binding domain-like"/>
    <property type="match status" value="1"/>
</dbReference>